<dbReference type="Proteomes" id="UP000799772">
    <property type="component" value="Unassembled WGS sequence"/>
</dbReference>
<evidence type="ECO:0000256" key="1">
    <source>
        <dbReference type="ARBA" id="ARBA00005964"/>
    </source>
</evidence>
<keyword evidence="3" id="KW-0732">Signal</keyword>
<organism evidence="5 6">
    <name type="scientific">Rhizodiscina lignyota</name>
    <dbReference type="NCBI Taxonomy" id="1504668"/>
    <lineage>
        <taxon>Eukaryota</taxon>
        <taxon>Fungi</taxon>
        <taxon>Dikarya</taxon>
        <taxon>Ascomycota</taxon>
        <taxon>Pezizomycotina</taxon>
        <taxon>Dothideomycetes</taxon>
        <taxon>Pleosporomycetidae</taxon>
        <taxon>Aulographales</taxon>
        <taxon>Rhizodiscinaceae</taxon>
        <taxon>Rhizodiscina</taxon>
    </lineage>
</organism>
<feature type="domain" description="Carboxylesterase type B" evidence="4">
    <location>
        <begin position="24"/>
        <end position="479"/>
    </location>
</feature>
<gene>
    <name evidence="5" type="ORF">NA57DRAFT_68064</name>
</gene>
<dbReference type="GO" id="GO:0016787">
    <property type="term" value="F:hydrolase activity"/>
    <property type="evidence" value="ECO:0007669"/>
    <property type="project" value="UniProtKB-KW"/>
</dbReference>
<dbReference type="EMBL" id="ML978132">
    <property type="protein sequence ID" value="KAF2095022.1"/>
    <property type="molecule type" value="Genomic_DNA"/>
</dbReference>
<evidence type="ECO:0000313" key="5">
    <source>
        <dbReference type="EMBL" id="KAF2095022.1"/>
    </source>
</evidence>
<dbReference type="PROSITE" id="PS00122">
    <property type="entry name" value="CARBOXYLESTERASE_B_1"/>
    <property type="match status" value="1"/>
</dbReference>
<dbReference type="OrthoDB" id="408631at2759"/>
<proteinExistence type="inferred from homology"/>
<keyword evidence="6" id="KW-1185">Reference proteome</keyword>
<dbReference type="InterPro" id="IPR050309">
    <property type="entry name" value="Type-B_Carboxylest/Lipase"/>
</dbReference>
<feature type="chain" id="PRO_5040535914" description="Carboxylic ester hydrolase" evidence="3">
    <location>
        <begin position="21"/>
        <end position="530"/>
    </location>
</feature>
<accession>A0A9P4M574</accession>
<dbReference type="InterPro" id="IPR029058">
    <property type="entry name" value="AB_hydrolase_fold"/>
</dbReference>
<dbReference type="SUPFAM" id="SSF53474">
    <property type="entry name" value="alpha/beta-Hydrolases"/>
    <property type="match status" value="1"/>
</dbReference>
<protein>
    <recommendedName>
        <fullName evidence="3">Carboxylic ester hydrolase</fullName>
        <ecNumber evidence="3">3.1.1.-</ecNumber>
    </recommendedName>
</protein>
<evidence type="ECO:0000313" key="6">
    <source>
        <dbReference type="Proteomes" id="UP000799772"/>
    </source>
</evidence>
<feature type="signal peptide" evidence="3">
    <location>
        <begin position="1"/>
        <end position="20"/>
    </location>
</feature>
<name>A0A9P4M574_9PEZI</name>
<dbReference type="AlphaFoldDB" id="A0A9P4M574"/>
<dbReference type="EC" id="3.1.1.-" evidence="3"/>
<dbReference type="InterPro" id="IPR002018">
    <property type="entry name" value="CarbesteraseB"/>
</dbReference>
<comment type="similarity">
    <text evidence="1 3">Belongs to the type-B carboxylesterase/lipase family.</text>
</comment>
<dbReference type="Pfam" id="PF00135">
    <property type="entry name" value="COesterase"/>
    <property type="match status" value="1"/>
</dbReference>
<evidence type="ECO:0000259" key="4">
    <source>
        <dbReference type="Pfam" id="PF00135"/>
    </source>
</evidence>
<keyword evidence="2 3" id="KW-0378">Hydrolase</keyword>
<evidence type="ECO:0000256" key="3">
    <source>
        <dbReference type="RuleBase" id="RU361235"/>
    </source>
</evidence>
<dbReference type="InterPro" id="IPR019826">
    <property type="entry name" value="Carboxylesterase_B_AS"/>
</dbReference>
<evidence type="ECO:0000256" key="2">
    <source>
        <dbReference type="ARBA" id="ARBA00022801"/>
    </source>
</evidence>
<reference evidence="5" key="1">
    <citation type="journal article" date="2020" name="Stud. Mycol.">
        <title>101 Dothideomycetes genomes: a test case for predicting lifestyles and emergence of pathogens.</title>
        <authorList>
            <person name="Haridas S."/>
            <person name="Albert R."/>
            <person name="Binder M."/>
            <person name="Bloem J."/>
            <person name="Labutti K."/>
            <person name="Salamov A."/>
            <person name="Andreopoulos B."/>
            <person name="Baker S."/>
            <person name="Barry K."/>
            <person name="Bills G."/>
            <person name="Bluhm B."/>
            <person name="Cannon C."/>
            <person name="Castanera R."/>
            <person name="Culley D."/>
            <person name="Daum C."/>
            <person name="Ezra D."/>
            <person name="Gonzalez J."/>
            <person name="Henrissat B."/>
            <person name="Kuo A."/>
            <person name="Liang C."/>
            <person name="Lipzen A."/>
            <person name="Lutzoni F."/>
            <person name="Magnuson J."/>
            <person name="Mondo S."/>
            <person name="Nolan M."/>
            <person name="Ohm R."/>
            <person name="Pangilinan J."/>
            <person name="Park H.-J."/>
            <person name="Ramirez L."/>
            <person name="Alfaro M."/>
            <person name="Sun H."/>
            <person name="Tritt A."/>
            <person name="Yoshinaga Y."/>
            <person name="Zwiers L.-H."/>
            <person name="Turgeon B."/>
            <person name="Goodwin S."/>
            <person name="Spatafora J."/>
            <person name="Crous P."/>
            <person name="Grigoriev I."/>
        </authorList>
    </citation>
    <scope>NUCLEOTIDE SEQUENCE</scope>
    <source>
        <strain evidence="5">CBS 133067</strain>
    </source>
</reference>
<dbReference type="PANTHER" id="PTHR11559">
    <property type="entry name" value="CARBOXYLESTERASE"/>
    <property type="match status" value="1"/>
</dbReference>
<comment type="caution">
    <text evidence="5">The sequence shown here is derived from an EMBL/GenBank/DDBJ whole genome shotgun (WGS) entry which is preliminary data.</text>
</comment>
<sequence length="530" mass="58866">MLFVLPLLALTLSNIKAVSATFHAPAIKLSYGTFSGSYSDEYNISYYRKIPYVAPPVGENRWRAPQPPHHIQYGTYDTDQSFPLCPQGSNGTGSEDCLYLGIYSRPWKEGAKRPVVVEIHGGAYSAGLASFNIPPFGYPTLNASVQNDFIFVYPAYRLNVFGFLPGKEIKQAKDTCLNIGLLDQQAALRWVYENIEQFGGDPRNVSIWGQSAGGGSVLAQTIANGGKTTPKLFSRALASSPYWVKQYKYDDPEAEWIFTSLVNLTGCAGAADSIACMRALDTQTIYNASMQIPLYRPWYTSTNTWSPVVDGDFLQTHLSTAVSERKLNAELVWGMYNTHEGEGFVPTQLLNMTGGPMNSSEAGFDYWLRGYLPRFSAAELDQVKKLYPAVGTTETMTYNATDQRAGLIYRDTVLACSGYWVASAAPKGWQGEYTIPPALHGSEQVYWNHWPTNNETEVERYLGIAGAFSSFLQTGDPNAHKLTNPSVPGVPPLSKDLLWTMDPNGFHQRPIKQLKERCKFWHELALKVPE</sequence>
<dbReference type="Gene3D" id="3.40.50.1820">
    <property type="entry name" value="alpha/beta hydrolase"/>
    <property type="match status" value="1"/>
</dbReference>